<dbReference type="PRINTS" id="PR00926">
    <property type="entry name" value="MITOCARRIER"/>
</dbReference>
<dbReference type="InterPro" id="IPR050391">
    <property type="entry name" value="Mito_Metabolite_Transporter"/>
</dbReference>
<organism evidence="12 13">
    <name type="scientific">Phytophthora ramorum</name>
    <name type="common">Sudden oak death agent</name>
    <dbReference type="NCBI Taxonomy" id="164328"/>
    <lineage>
        <taxon>Eukaryota</taxon>
        <taxon>Sar</taxon>
        <taxon>Stramenopiles</taxon>
        <taxon>Oomycota</taxon>
        <taxon>Peronosporomycetes</taxon>
        <taxon>Peronosporales</taxon>
        <taxon>Peronosporaceae</taxon>
        <taxon>Phytophthora</taxon>
    </lineage>
</organism>
<feature type="repeat" description="Solcar" evidence="10">
    <location>
        <begin position="224"/>
        <end position="315"/>
    </location>
</feature>
<dbReference type="Pfam" id="PF00153">
    <property type="entry name" value="Mito_carr"/>
    <property type="match status" value="3"/>
</dbReference>
<name>H3GJ16_PHYRM</name>
<dbReference type="Proteomes" id="UP000005238">
    <property type="component" value="Unassembled WGS sequence"/>
</dbReference>
<reference evidence="12" key="2">
    <citation type="submission" date="2015-06" db="UniProtKB">
        <authorList>
            <consortium name="EnsemblProtists"/>
        </authorList>
    </citation>
    <scope>IDENTIFICATION</scope>
    <source>
        <strain evidence="12">Pr102</strain>
    </source>
</reference>
<evidence type="ECO:0000256" key="3">
    <source>
        <dbReference type="ARBA" id="ARBA00022448"/>
    </source>
</evidence>
<evidence type="ECO:0000256" key="7">
    <source>
        <dbReference type="ARBA" id="ARBA00022989"/>
    </source>
</evidence>
<keyword evidence="3 11" id="KW-0813">Transport</keyword>
<dbReference type="eggNOG" id="KOG0753">
    <property type="taxonomic scope" value="Eukaryota"/>
</dbReference>
<reference evidence="13" key="1">
    <citation type="journal article" date="2006" name="Science">
        <title>Phytophthora genome sequences uncover evolutionary origins and mechanisms of pathogenesis.</title>
        <authorList>
            <person name="Tyler B.M."/>
            <person name="Tripathy S."/>
            <person name="Zhang X."/>
            <person name="Dehal P."/>
            <person name="Jiang R.H."/>
            <person name="Aerts A."/>
            <person name="Arredondo F.D."/>
            <person name="Baxter L."/>
            <person name="Bensasson D."/>
            <person name="Beynon J.L."/>
            <person name="Chapman J."/>
            <person name="Damasceno C.M."/>
            <person name="Dorrance A.E."/>
            <person name="Dou D."/>
            <person name="Dickerman A.W."/>
            <person name="Dubchak I.L."/>
            <person name="Garbelotto M."/>
            <person name="Gijzen M."/>
            <person name="Gordon S.G."/>
            <person name="Govers F."/>
            <person name="Grunwald N.J."/>
            <person name="Huang W."/>
            <person name="Ivors K.L."/>
            <person name="Jones R.W."/>
            <person name="Kamoun S."/>
            <person name="Krampis K."/>
            <person name="Lamour K.H."/>
            <person name="Lee M.K."/>
            <person name="McDonald W.H."/>
            <person name="Medina M."/>
            <person name="Meijer H.J."/>
            <person name="Nordberg E.K."/>
            <person name="Maclean D.J."/>
            <person name="Ospina-Giraldo M.D."/>
            <person name="Morris P.F."/>
            <person name="Phuntumart V."/>
            <person name="Putnam N.H."/>
            <person name="Rash S."/>
            <person name="Rose J.K."/>
            <person name="Sakihama Y."/>
            <person name="Salamov A.A."/>
            <person name="Savidor A."/>
            <person name="Scheuring C.F."/>
            <person name="Smith B.M."/>
            <person name="Sobral B.W."/>
            <person name="Terry A."/>
            <person name="Torto-Alalibo T.A."/>
            <person name="Win J."/>
            <person name="Xu Z."/>
            <person name="Zhang H."/>
            <person name="Grigoriev I.V."/>
            <person name="Rokhsar D.S."/>
            <person name="Boore J.L."/>
        </authorList>
    </citation>
    <scope>NUCLEOTIDE SEQUENCE [LARGE SCALE GENOMIC DNA]</scope>
    <source>
        <strain evidence="13">Pr102</strain>
    </source>
</reference>
<keyword evidence="5" id="KW-0677">Repeat</keyword>
<evidence type="ECO:0000256" key="2">
    <source>
        <dbReference type="ARBA" id="ARBA00006375"/>
    </source>
</evidence>
<evidence type="ECO:0000256" key="4">
    <source>
        <dbReference type="ARBA" id="ARBA00022692"/>
    </source>
</evidence>
<evidence type="ECO:0000256" key="1">
    <source>
        <dbReference type="ARBA" id="ARBA00004448"/>
    </source>
</evidence>
<evidence type="ECO:0000256" key="9">
    <source>
        <dbReference type="ARBA" id="ARBA00023136"/>
    </source>
</evidence>
<keyword evidence="4 10" id="KW-0812">Transmembrane</keyword>
<feature type="repeat" description="Solcar" evidence="10">
    <location>
        <begin position="129"/>
        <end position="215"/>
    </location>
</feature>
<dbReference type="InParanoid" id="H3GJ16"/>
<dbReference type="AlphaFoldDB" id="H3GJ16"/>
<dbReference type="OMA" id="FPFWKAV"/>
<keyword evidence="8" id="KW-0496">Mitochondrion</keyword>
<comment type="similarity">
    <text evidence="2 11">Belongs to the mitochondrial carrier (TC 2.A.29) family.</text>
</comment>
<comment type="subcellular location">
    <subcellularLocation>
        <location evidence="1">Mitochondrion inner membrane</location>
        <topology evidence="1">Multi-pass membrane protein</topology>
    </subcellularLocation>
</comment>
<dbReference type="PANTHER" id="PTHR45618">
    <property type="entry name" value="MITOCHONDRIAL DICARBOXYLATE CARRIER-RELATED"/>
    <property type="match status" value="1"/>
</dbReference>
<sequence length="323" mass="34552">MAAQTGVQEEAPLQVKAAIEPQWTRFIAGGAASATAELLTLPIDITKVRLQAQRSGPATTAASKPVVHYNGMLHAAQTMIKQEGPGALWNGATPALLRQVSYTSICMVLYEPLRNFFGANGAQGKNGEVPFINKFLAGGCAGAIGISIANPVDVIKVRMQADRSGKLYRGVGDAFSMIYQREGVRGFLRGMPPNIQRGFIVNAAELGTYDHSKELLISSGLLKEGVLAHTGASCVAGFAGAASSNPIDVVKTRLMSQPTDASGKGLHYKGMVDCVRKTFQEGGAGAFYKGFIPNWMRKAPWCVVFFVTYEKYRAAMTPSDEEL</sequence>
<dbReference type="GO" id="GO:0022857">
    <property type="term" value="F:transmembrane transporter activity"/>
    <property type="evidence" value="ECO:0000318"/>
    <property type="project" value="GO_Central"/>
</dbReference>
<evidence type="ECO:0000256" key="10">
    <source>
        <dbReference type="PROSITE-ProRule" id="PRU00282"/>
    </source>
</evidence>
<protein>
    <submittedName>
        <fullName evidence="12">Uncharacterized protein</fullName>
    </submittedName>
</protein>
<dbReference type="EMBL" id="DS566013">
    <property type="status" value="NOT_ANNOTATED_CDS"/>
    <property type="molecule type" value="Genomic_DNA"/>
</dbReference>
<accession>H3GJ16</accession>
<evidence type="ECO:0000256" key="11">
    <source>
        <dbReference type="RuleBase" id="RU000488"/>
    </source>
</evidence>
<dbReference type="EnsemblProtists" id="Phyra76106">
    <property type="protein sequence ID" value="Phyra76106"/>
    <property type="gene ID" value="Phyra76106"/>
</dbReference>
<dbReference type="VEuPathDB" id="FungiDB:KRP23_5954"/>
<dbReference type="InterPro" id="IPR018108">
    <property type="entry name" value="MCP_transmembrane"/>
</dbReference>
<proteinExistence type="inferred from homology"/>
<dbReference type="PROSITE" id="PS50920">
    <property type="entry name" value="SOLCAR"/>
    <property type="match status" value="3"/>
</dbReference>
<dbReference type="GO" id="GO:0005743">
    <property type="term" value="C:mitochondrial inner membrane"/>
    <property type="evidence" value="ECO:0007669"/>
    <property type="project" value="UniProtKB-SubCell"/>
</dbReference>
<evidence type="ECO:0000313" key="12">
    <source>
        <dbReference type="EnsemblProtists" id="Phyra76106"/>
    </source>
</evidence>
<keyword evidence="13" id="KW-1185">Reference proteome</keyword>
<dbReference type="SUPFAM" id="SSF103506">
    <property type="entry name" value="Mitochondrial carrier"/>
    <property type="match status" value="1"/>
</dbReference>
<evidence type="ECO:0000256" key="6">
    <source>
        <dbReference type="ARBA" id="ARBA00022792"/>
    </source>
</evidence>
<dbReference type="HOGENOM" id="CLU_015166_14_2_1"/>
<dbReference type="InterPro" id="IPR002067">
    <property type="entry name" value="MCP"/>
</dbReference>
<feature type="repeat" description="Solcar" evidence="10">
    <location>
        <begin position="20"/>
        <end position="116"/>
    </location>
</feature>
<keyword evidence="7" id="KW-1133">Transmembrane helix</keyword>
<dbReference type="InterPro" id="IPR023395">
    <property type="entry name" value="MCP_dom_sf"/>
</dbReference>
<keyword evidence="6" id="KW-0999">Mitochondrion inner membrane</keyword>
<dbReference type="VEuPathDB" id="FungiDB:KRP22_5333"/>
<evidence type="ECO:0000256" key="5">
    <source>
        <dbReference type="ARBA" id="ARBA00022737"/>
    </source>
</evidence>
<evidence type="ECO:0000313" key="13">
    <source>
        <dbReference type="Proteomes" id="UP000005238"/>
    </source>
</evidence>
<keyword evidence="9 10" id="KW-0472">Membrane</keyword>
<dbReference type="FunFam" id="1.50.40.10:FF:000062">
    <property type="entry name" value="mitochondrial uncoupling protein 3"/>
    <property type="match status" value="1"/>
</dbReference>
<evidence type="ECO:0000256" key="8">
    <source>
        <dbReference type="ARBA" id="ARBA00023128"/>
    </source>
</evidence>
<dbReference type="Gene3D" id="1.50.40.10">
    <property type="entry name" value="Mitochondrial carrier domain"/>
    <property type="match status" value="1"/>
</dbReference>